<keyword evidence="3" id="KW-0732">Signal</keyword>
<dbReference type="PROSITE" id="PS51257">
    <property type="entry name" value="PROKAR_LIPOPROTEIN"/>
    <property type="match status" value="1"/>
</dbReference>
<name>A0A934V3J0_9PSEU</name>
<feature type="signal peptide" evidence="3">
    <location>
        <begin position="1"/>
        <end position="27"/>
    </location>
</feature>
<organism evidence="5 6">
    <name type="scientific">Prauserella cavernicola</name>
    <dbReference type="NCBI Taxonomy" id="2800127"/>
    <lineage>
        <taxon>Bacteria</taxon>
        <taxon>Bacillati</taxon>
        <taxon>Actinomycetota</taxon>
        <taxon>Actinomycetes</taxon>
        <taxon>Pseudonocardiales</taxon>
        <taxon>Pseudonocardiaceae</taxon>
        <taxon>Prauserella</taxon>
    </lineage>
</organism>
<sequence>MSVKRRLMVFISAFALAGMACTGIATAEAQTDYNCSDFETWEEAKKVFDSLPGDPYDLDRDGNGIPCESLPGAPDDDPGTPPPSPEPPVEEPPAEQPPATQPPAEQPPATQAPVADKNCDDFASQSDAQAALEQDPSDPHNLDGDNDGEACESHFGSASTGDDDQQVAVHPVGGVATGGTGDNEDGSGLVALGALTLVGAGAVFAARRRVQA</sequence>
<keyword evidence="2" id="KW-1133">Transmembrane helix</keyword>
<keyword evidence="2" id="KW-0812">Transmembrane</keyword>
<evidence type="ECO:0000259" key="4">
    <source>
        <dbReference type="SMART" id="SM00894"/>
    </source>
</evidence>
<dbReference type="AlphaFoldDB" id="A0A934V3J0"/>
<evidence type="ECO:0000256" key="3">
    <source>
        <dbReference type="SAM" id="SignalP"/>
    </source>
</evidence>
<accession>A0A934V3J0</accession>
<keyword evidence="2" id="KW-0472">Membrane</keyword>
<dbReference type="SMART" id="SM00894">
    <property type="entry name" value="Excalibur"/>
    <property type="match status" value="2"/>
</dbReference>
<dbReference type="Pfam" id="PF05901">
    <property type="entry name" value="Excalibur"/>
    <property type="match status" value="2"/>
</dbReference>
<evidence type="ECO:0000313" key="5">
    <source>
        <dbReference type="EMBL" id="MBK1784407.1"/>
    </source>
</evidence>
<evidence type="ECO:0000313" key="6">
    <source>
        <dbReference type="Proteomes" id="UP000635245"/>
    </source>
</evidence>
<dbReference type="InterPro" id="IPR008613">
    <property type="entry name" value="Excalibur_Ca-bd_domain"/>
</dbReference>
<protein>
    <submittedName>
        <fullName evidence="5">Excalibur calcium-binding domain-containing protein</fullName>
    </submittedName>
</protein>
<comment type="caution">
    <text evidence="5">The sequence shown here is derived from an EMBL/GenBank/DDBJ whole genome shotgun (WGS) entry which is preliminary data.</text>
</comment>
<keyword evidence="6" id="KW-1185">Reference proteome</keyword>
<proteinExistence type="predicted"/>
<feature type="region of interest" description="Disordered" evidence="1">
    <location>
        <begin position="52"/>
        <end position="187"/>
    </location>
</feature>
<feature type="domain" description="Excalibur calcium-binding" evidence="4">
    <location>
        <begin position="31"/>
        <end position="68"/>
    </location>
</feature>
<evidence type="ECO:0000256" key="1">
    <source>
        <dbReference type="SAM" id="MobiDB-lite"/>
    </source>
</evidence>
<feature type="compositionally biased region" description="Pro residues" evidence="1">
    <location>
        <begin position="94"/>
        <end position="106"/>
    </location>
</feature>
<dbReference type="RefSeq" id="WP_200316767.1">
    <property type="nucleotide sequence ID" value="NZ_JAENJH010000002.1"/>
</dbReference>
<feature type="domain" description="Excalibur calcium-binding" evidence="4">
    <location>
        <begin position="115"/>
        <end position="152"/>
    </location>
</feature>
<dbReference type="Proteomes" id="UP000635245">
    <property type="component" value="Unassembled WGS sequence"/>
</dbReference>
<feature type="compositionally biased region" description="Low complexity" evidence="1">
    <location>
        <begin position="107"/>
        <end position="131"/>
    </location>
</feature>
<feature type="chain" id="PRO_5037450400" evidence="3">
    <location>
        <begin position="28"/>
        <end position="212"/>
    </location>
</feature>
<feature type="transmembrane region" description="Helical" evidence="2">
    <location>
        <begin position="188"/>
        <end position="206"/>
    </location>
</feature>
<dbReference type="EMBL" id="JAENJH010000002">
    <property type="protein sequence ID" value="MBK1784407.1"/>
    <property type="molecule type" value="Genomic_DNA"/>
</dbReference>
<gene>
    <name evidence="5" type="ORF">JHE00_08705</name>
</gene>
<evidence type="ECO:0000256" key="2">
    <source>
        <dbReference type="SAM" id="Phobius"/>
    </source>
</evidence>
<reference evidence="5" key="1">
    <citation type="submission" date="2020-12" db="EMBL/GenBank/DDBJ databases">
        <title>Prauserella sp. ASG 168, a novel actinomycete isolated from cave rock.</title>
        <authorList>
            <person name="Suriyachadkun C."/>
        </authorList>
    </citation>
    <scope>NUCLEOTIDE SEQUENCE</scope>
    <source>
        <strain evidence="5">ASG 168</strain>
    </source>
</reference>